<sequence length="198" mass="21360">MLAVGGVLLLGAGLLVLAGGFGLYGRLHLHPAGWWPLTSPHQPVVSTASRTRWTERGWWWPTVITVLSLAVVGALWWLVAQLRRSGPGTVTLPTPPGRGPALRLRGRALEDALETETVDLPEVTRVRVRLTGNRRRLLLRAAVRLGQGGTPAALLDEFHTGPLAHARTSLALPDLPCELRLQVAGHAAARAPKRPRVS</sequence>
<organism evidence="2 3">
    <name type="scientific">Kitasatospora kazusensis</name>
    <dbReference type="NCBI Taxonomy" id="407974"/>
    <lineage>
        <taxon>Bacteria</taxon>
        <taxon>Bacillati</taxon>
        <taxon>Actinomycetota</taxon>
        <taxon>Actinomycetes</taxon>
        <taxon>Kitasatosporales</taxon>
        <taxon>Streptomycetaceae</taxon>
        <taxon>Kitasatospora</taxon>
    </lineage>
</organism>
<keyword evidence="1" id="KW-0812">Transmembrane</keyword>
<dbReference type="EMBL" id="BAAANT010000034">
    <property type="protein sequence ID" value="GAA2152208.1"/>
    <property type="molecule type" value="Genomic_DNA"/>
</dbReference>
<comment type="caution">
    <text evidence="2">The sequence shown here is derived from an EMBL/GenBank/DDBJ whole genome shotgun (WGS) entry which is preliminary data.</text>
</comment>
<keyword evidence="1" id="KW-1133">Transmembrane helix</keyword>
<reference evidence="3" key="1">
    <citation type="journal article" date="2019" name="Int. J. Syst. Evol. Microbiol.">
        <title>The Global Catalogue of Microorganisms (GCM) 10K type strain sequencing project: providing services to taxonomists for standard genome sequencing and annotation.</title>
        <authorList>
            <consortium name="The Broad Institute Genomics Platform"/>
            <consortium name="The Broad Institute Genome Sequencing Center for Infectious Disease"/>
            <person name="Wu L."/>
            <person name="Ma J."/>
        </authorList>
    </citation>
    <scope>NUCLEOTIDE SEQUENCE [LARGE SCALE GENOMIC DNA]</scope>
    <source>
        <strain evidence="3">JCM 14560</strain>
    </source>
</reference>
<keyword evidence="3" id="KW-1185">Reference proteome</keyword>
<gene>
    <name evidence="2" type="primary">amaP</name>
    <name evidence="2" type="ORF">GCM10009760_48490</name>
</gene>
<evidence type="ECO:0000313" key="2">
    <source>
        <dbReference type="EMBL" id="GAA2152208.1"/>
    </source>
</evidence>
<feature type="transmembrane region" description="Helical" evidence="1">
    <location>
        <begin position="58"/>
        <end position="79"/>
    </location>
</feature>
<dbReference type="Proteomes" id="UP001422759">
    <property type="component" value="Unassembled WGS sequence"/>
</dbReference>
<name>A0ABP5LUL2_9ACTN</name>
<keyword evidence="1" id="KW-0472">Membrane</keyword>
<protein>
    <submittedName>
        <fullName evidence="2">Alkaline shock response membrane anchor protein AmaP</fullName>
    </submittedName>
</protein>
<proteinExistence type="predicted"/>
<evidence type="ECO:0000313" key="3">
    <source>
        <dbReference type="Proteomes" id="UP001422759"/>
    </source>
</evidence>
<accession>A0ABP5LUL2</accession>
<evidence type="ECO:0000256" key="1">
    <source>
        <dbReference type="SAM" id="Phobius"/>
    </source>
</evidence>